<name>A0ACB9MQD8_9MYRT</name>
<dbReference type="EMBL" id="CM042888">
    <property type="protein sequence ID" value="KAI4326331.1"/>
    <property type="molecule type" value="Genomic_DNA"/>
</dbReference>
<reference evidence="2" key="1">
    <citation type="journal article" date="2023" name="Front. Plant Sci.">
        <title>Chromosomal-level genome assembly of Melastoma candidum provides insights into trichome evolution.</title>
        <authorList>
            <person name="Zhong Y."/>
            <person name="Wu W."/>
            <person name="Sun C."/>
            <person name="Zou P."/>
            <person name="Liu Y."/>
            <person name="Dai S."/>
            <person name="Zhou R."/>
        </authorList>
    </citation>
    <scope>NUCLEOTIDE SEQUENCE [LARGE SCALE GENOMIC DNA]</scope>
</reference>
<keyword evidence="2" id="KW-1185">Reference proteome</keyword>
<dbReference type="Proteomes" id="UP001057402">
    <property type="component" value="Chromosome 9"/>
</dbReference>
<organism evidence="1 2">
    <name type="scientific">Melastoma candidum</name>
    <dbReference type="NCBI Taxonomy" id="119954"/>
    <lineage>
        <taxon>Eukaryota</taxon>
        <taxon>Viridiplantae</taxon>
        <taxon>Streptophyta</taxon>
        <taxon>Embryophyta</taxon>
        <taxon>Tracheophyta</taxon>
        <taxon>Spermatophyta</taxon>
        <taxon>Magnoliopsida</taxon>
        <taxon>eudicotyledons</taxon>
        <taxon>Gunneridae</taxon>
        <taxon>Pentapetalae</taxon>
        <taxon>rosids</taxon>
        <taxon>malvids</taxon>
        <taxon>Myrtales</taxon>
        <taxon>Melastomataceae</taxon>
        <taxon>Melastomatoideae</taxon>
        <taxon>Melastomateae</taxon>
        <taxon>Melastoma</taxon>
    </lineage>
</organism>
<gene>
    <name evidence="1" type="ORF">MLD38_031657</name>
</gene>
<accession>A0ACB9MQD8</accession>
<proteinExistence type="predicted"/>
<evidence type="ECO:0000313" key="1">
    <source>
        <dbReference type="EMBL" id="KAI4326331.1"/>
    </source>
</evidence>
<evidence type="ECO:0000313" key="2">
    <source>
        <dbReference type="Proteomes" id="UP001057402"/>
    </source>
</evidence>
<sequence length="97" mass="11307">MPITFISGTIRYFRVSLHPGFLRYLFFAVCLYACVTFVGSLRMVIASIVPNFLIGIIIGRIFMLVSGFLRLPKDIPKPLWRNPMSHISFHFWSLRKR</sequence>
<protein>
    <submittedName>
        <fullName evidence="1">Uncharacterized protein</fullName>
    </submittedName>
</protein>
<comment type="caution">
    <text evidence="1">The sequence shown here is derived from an EMBL/GenBank/DDBJ whole genome shotgun (WGS) entry which is preliminary data.</text>
</comment>